<evidence type="ECO:0000259" key="2">
    <source>
        <dbReference type="Pfam" id="PF11795"/>
    </source>
</evidence>
<comment type="caution">
    <text evidence="3">The sequence shown here is derived from an EMBL/GenBank/DDBJ whole genome shotgun (WGS) entry which is preliminary data.</text>
</comment>
<dbReference type="InterPro" id="IPR024537">
    <property type="entry name" value="DUF3322"/>
</dbReference>
<dbReference type="InterPro" id="IPR024534">
    <property type="entry name" value="JetD_C"/>
</dbReference>
<dbReference type="OrthoDB" id="322908at2"/>
<dbReference type="InterPro" id="IPR014544">
    <property type="entry name" value="UCP028408"/>
</dbReference>
<dbReference type="eggNOG" id="COG4924">
    <property type="taxonomic scope" value="Bacteria"/>
</dbReference>
<proteinExistence type="predicted"/>
<dbReference type="PIRSF" id="PIRSF028408">
    <property type="entry name" value="UCP028408"/>
    <property type="match status" value="1"/>
</dbReference>
<dbReference type="Pfam" id="PF11795">
    <property type="entry name" value="DUF3322"/>
    <property type="match status" value="1"/>
</dbReference>
<sequence>MISQKELQKKALRPWASGAFLKSWLNDEVFFPFEIPFKTPSGRTLSSEFIQVRDWIAEMHRHSRAVTGSGYQLEYRTISHQQLGQQRLPRKILFESRDDWLAFIGQQSTFKQFQALADQTRRQLPQVMPLVNSKPVKVLDYADVWPQLIKVCRYFQLNSQPDRYIRQLDIQGVDTKFIESHKGVLSELLMLALEPEEFDDSVSGIAENGFERRFGLRYDEPLIRFRLLDSTAPVTDMSVPLSQFVDPGVSRVFITENKINGLTFPSVKDSIVIFGLGYGIRSLFSLNWLEGKQINYWGDIDTHGFSMLSQLRGRFRKTRSLLMDQATLELHLPLCVEEPENKRFLADLANLTSSEQSLFDALRQNKLSKNLRLEQERIAFSCLREALAAGAC</sequence>
<feature type="domain" description="DUF3322" evidence="2">
    <location>
        <begin position="5"/>
        <end position="189"/>
    </location>
</feature>
<dbReference type="STRING" id="1137799.GZ78_09665"/>
<organism evidence="3 4">
    <name type="scientific">Endozoicomonas numazuensis</name>
    <dbReference type="NCBI Taxonomy" id="1137799"/>
    <lineage>
        <taxon>Bacteria</taxon>
        <taxon>Pseudomonadati</taxon>
        <taxon>Pseudomonadota</taxon>
        <taxon>Gammaproteobacteria</taxon>
        <taxon>Oceanospirillales</taxon>
        <taxon>Endozoicomonadaceae</taxon>
        <taxon>Endozoicomonas</taxon>
    </lineage>
</organism>
<evidence type="ECO:0000259" key="1">
    <source>
        <dbReference type="Pfam" id="PF09983"/>
    </source>
</evidence>
<dbReference type="RefSeq" id="WP_034834839.1">
    <property type="nucleotide sequence ID" value="NZ_JOKH01000002.1"/>
</dbReference>
<dbReference type="EMBL" id="JOKH01000002">
    <property type="protein sequence ID" value="KEQ17896.1"/>
    <property type="molecule type" value="Genomic_DNA"/>
</dbReference>
<protein>
    <recommendedName>
        <fullName evidence="5">Wadjet protein JetD C-terminal domain-containing protein</fullName>
    </recommendedName>
</protein>
<keyword evidence="4" id="KW-1185">Reference proteome</keyword>
<evidence type="ECO:0000313" key="3">
    <source>
        <dbReference type="EMBL" id="KEQ17896.1"/>
    </source>
</evidence>
<dbReference type="Proteomes" id="UP000028073">
    <property type="component" value="Unassembled WGS sequence"/>
</dbReference>
<name>A0A081NHH3_9GAMM</name>
<gene>
    <name evidence="3" type="ORF">GZ78_09665</name>
</gene>
<reference evidence="3 4" key="1">
    <citation type="submission" date="2014-06" db="EMBL/GenBank/DDBJ databases">
        <title>Whole Genome Sequences of Three Symbiotic Endozoicomonas Bacteria.</title>
        <authorList>
            <person name="Neave M.J."/>
            <person name="Apprill A."/>
            <person name="Voolstra C.R."/>
        </authorList>
    </citation>
    <scope>NUCLEOTIDE SEQUENCE [LARGE SCALE GENOMIC DNA]</scope>
    <source>
        <strain evidence="3 4">DSM 25634</strain>
    </source>
</reference>
<accession>A0A081NHH3</accession>
<feature type="domain" description="Wadjet protein JetD C-terminal" evidence="1">
    <location>
        <begin position="215"/>
        <end position="387"/>
    </location>
</feature>
<evidence type="ECO:0008006" key="5">
    <source>
        <dbReference type="Google" id="ProtNLM"/>
    </source>
</evidence>
<dbReference type="Pfam" id="PF09983">
    <property type="entry name" value="JetD_C"/>
    <property type="match status" value="1"/>
</dbReference>
<evidence type="ECO:0000313" key="4">
    <source>
        <dbReference type="Proteomes" id="UP000028073"/>
    </source>
</evidence>
<dbReference type="AlphaFoldDB" id="A0A081NHH3"/>